<organism evidence="7">
    <name type="scientific">Candidatus Shikimatogenerans sp. Ttur</name>
    <dbReference type="NCBI Taxonomy" id="3158569"/>
    <lineage>
        <taxon>Bacteria</taxon>
        <taxon>Pseudomonadati</taxon>
        <taxon>Bacteroidota</taxon>
        <taxon>Flavobacteriia</taxon>
        <taxon>Flavobacteriales</taxon>
        <taxon>Candidatus Shikimatogenerans</taxon>
    </lineage>
</organism>
<dbReference type="InterPro" id="IPR036227">
    <property type="entry name" value="Ribosomal_uL15/eL18_sf"/>
</dbReference>
<evidence type="ECO:0000256" key="3">
    <source>
        <dbReference type="ARBA" id="ARBA00023274"/>
    </source>
</evidence>
<dbReference type="NCBIfam" id="TIGR01071">
    <property type="entry name" value="rplO_bact"/>
    <property type="match status" value="1"/>
</dbReference>
<dbReference type="PANTHER" id="PTHR12934">
    <property type="entry name" value="50S RIBOSOMAL PROTEIN L15"/>
    <property type="match status" value="1"/>
</dbReference>
<feature type="region of interest" description="Disordered" evidence="5">
    <location>
        <begin position="12"/>
        <end position="43"/>
    </location>
</feature>
<comment type="subunit">
    <text evidence="4">Part of the 50S ribosomal subunit.</text>
</comment>
<evidence type="ECO:0000256" key="2">
    <source>
        <dbReference type="ARBA" id="ARBA00022980"/>
    </source>
</evidence>
<dbReference type="GO" id="GO:0003735">
    <property type="term" value="F:structural constituent of ribosome"/>
    <property type="evidence" value="ECO:0007669"/>
    <property type="project" value="InterPro"/>
</dbReference>
<accession>A0AAU7ZXL0</accession>
<dbReference type="Pfam" id="PF00828">
    <property type="entry name" value="Ribosomal_L27A"/>
    <property type="match status" value="1"/>
</dbReference>
<dbReference type="PANTHER" id="PTHR12934:SF11">
    <property type="entry name" value="LARGE RIBOSOMAL SUBUNIT PROTEIN UL15M"/>
    <property type="match status" value="1"/>
</dbReference>
<keyword evidence="3 4" id="KW-0687">Ribonucleoprotein</keyword>
<dbReference type="SUPFAM" id="SSF52080">
    <property type="entry name" value="Ribosomal proteins L15p and L18e"/>
    <property type="match status" value="1"/>
</dbReference>
<comment type="function">
    <text evidence="4">Binds to the 23S rRNA.</text>
</comment>
<evidence type="ECO:0000256" key="5">
    <source>
        <dbReference type="SAM" id="MobiDB-lite"/>
    </source>
</evidence>
<feature type="domain" description="Large ribosomal subunit protein uL15/eL18" evidence="6">
    <location>
        <begin position="72"/>
        <end position="135"/>
    </location>
</feature>
<dbReference type="GO" id="GO:0019843">
    <property type="term" value="F:rRNA binding"/>
    <property type="evidence" value="ECO:0007669"/>
    <property type="project" value="UniProtKB-UniRule"/>
</dbReference>
<proteinExistence type="inferred from homology"/>
<gene>
    <name evidence="4 7" type="primary">rplO</name>
    <name evidence="7" type="ORF">ABUS76_00635</name>
</gene>
<dbReference type="GO" id="GO:0006412">
    <property type="term" value="P:translation"/>
    <property type="evidence" value="ECO:0007669"/>
    <property type="project" value="UniProtKB-UniRule"/>
</dbReference>
<keyword evidence="4" id="KW-0699">rRNA-binding</keyword>
<evidence type="ECO:0000256" key="1">
    <source>
        <dbReference type="ARBA" id="ARBA00007320"/>
    </source>
</evidence>
<dbReference type="InterPro" id="IPR021131">
    <property type="entry name" value="Ribosomal_uL15/eL18"/>
</dbReference>
<name>A0AAU7ZXL0_9FLAO</name>
<evidence type="ECO:0000313" key="7">
    <source>
        <dbReference type="EMBL" id="XCC45263.1"/>
    </source>
</evidence>
<dbReference type="EMBL" id="CP158689">
    <property type="protein sequence ID" value="XCC45263.1"/>
    <property type="molecule type" value="Genomic_DNA"/>
</dbReference>
<evidence type="ECO:0000256" key="4">
    <source>
        <dbReference type="HAMAP-Rule" id="MF_01341"/>
    </source>
</evidence>
<feature type="compositionally biased region" description="Basic residues" evidence="5">
    <location>
        <begin position="12"/>
        <end position="42"/>
    </location>
</feature>
<keyword evidence="2 4" id="KW-0689">Ribosomal protein</keyword>
<dbReference type="AlphaFoldDB" id="A0AAU7ZXL0"/>
<protein>
    <recommendedName>
        <fullName evidence="4">Large ribosomal subunit protein uL15</fullName>
    </recommendedName>
</protein>
<comment type="similarity">
    <text evidence="1 4">Belongs to the universal ribosomal protein uL15 family.</text>
</comment>
<reference evidence="7" key="1">
    <citation type="submission" date="2024-06" db="EMBL/GenBank/DDBJ databases">
        <title>Diversity, functionality, and evolutionary history of bacterial symbionts in false click beetles (Coleoptera, Throscidae).</title>
        <authorList>
            <person name="Wierz J.C."/>
            <person name="Malm H."/>
            <person name="Kaltenpoth M."/>
            <person name="Engl T."/>
        </authorList>
    </citation>
    <scope>NUCLEOTIDE SEQUENCE</scope>
    <source>
        <strain evidence="7">Ttur</strain>
    </source>
</reference>
<keyword evidence="4" id="KW-0694">RNA-binding</keyword>
<evidence type="ECO:0000259" key="6">
    <source>
        <dbReference type="Pfam" id="PF00828"/>
    </source>
</evidence>
<dbReference type="InterPro" id="IPR005749">
    <property type="entry name" value="Ribosomal_uL15_bac-type"/>
</dbReference>
<dbReference type="InterPro" id="IPR030878">
    <property type="entry name" value="Ribosomal_uL15"/>
</dbReference>
<sequence>MKMNKYFVKKKKRLGRGRSSGHGKTSTRGHKGNKSRSGYKRKIGFEGGQTPLYIRIPKLGFKNIFKKKFKIFNLKEIQKIINIYNVNCINKYFLIRKKIISKKENIKILGKGNIKSSNILIYANKFTNIAKKKIKLSNCKYFLY</sequence>
<dbReference type="GO" id="GO:0022625">
    <property type="term" value="C:cytosolic large ribosomal subunit"/>
    <property type="evidence" value="ECO:0007669"/>
    <property type="project" value="TreeGrafter"/>
</dbReference>
<dbReference type="Gene3D" id="3.100.10.10">
    <property type="match status" value="1"/>
</dbReference>
<dbReference type="HAMAP" id="MF_01341">
    <property type="entry name" value="Ribosomal_uL15"/>
    <property type="match status" value="1"/>
</dbReference>